<dbReference type="AlphaFoldDB" id="W5T8N1"/>
<evidence type="ECO:0000313" key="1">
    <source>
        <dbReference type="EMBL" id="AHH15333.1"/>
    </source>
</evidence>
<organism evidence="1 2">
    <name type="scientific">Nocardia nova SH22a</name>
    <dbReference type="NCBI Taxonomy" id="1415166"/>
    <lineage>
        <taxon>Bacteria</taxon>
        <taxon>Bacillati</taxon>
        <taxon>Actinomycetota</taxon>
        <taxon>Actinomycetes</taxon>
        <taxon>Mycobacteriales</taxon>
        <taxon>Nocardiaceae</taxon>
        <taxon>Nocardia</taxon>
    </lineage>
</organism>
<gene>
    <name evidence="1" type="ORF">NONO_c05200</name>
</gene>
<evidence type="ECO:0000313" key="2">
    <source>
        <dbReference type="Proteomes" id="UP000019150"/>
    </source>
</evidence>
<dbReference type="PATRIC" id="fig|1415166.3.peg.529"/>
<protein>
    <submittedName>
        <fullName evidence="1">Uncharacterized protein</fullName>
    </submittedName>
</protein>
<reference evidence="1 2" key="1">
    <citation type="journal article" date="2014" name="Appl. Environ. Microbiol.">
        <title>Insights into the Microbial Degradation of Rubber and Gutta-Percha by Analysis of the Complete Genome of Nocardia nova SH22a.</title>
        <authorList>
            <person name="Luo Q."/>
            <person name="Hiessl S."/>
            <person name="Poehlein A."/>
            <person name="Daniel R."/>
            <person name="Steinbuchel A."/>
        </authorList>
    </citation>
    <scope>NUCLEOTIDE SEQUENCE [LARGE SCALE GENOMIC DNA]</scope>
    <source>
        <strain evidence="1">SH22a</strain>
    </source>
</reference>
<proteinExistence type="predicted"/>
<dbReference type="Proteomes" id="UP000019150">
    <property type="component" value="Chromosome"/>
</dbReference>
<dbReference type="EMBL" id="CP006850">
    <property type="protein sequence ID" value="AHH15333.1"/>
    <property type="molecule type" value="Genomic_DNA"/>
</dbReference>
<sequence length="181" mass="20344">MDPRRIELNRRHSIELGRLFDQFCRDHPGNEFGFGADTPDSERDGKLWDAYSAEMLARQQAERSQLADRLEAEQRGESQLTVSGAEEAVARVVAMIETRGIDYPTDSLTAERFETGWSVFAPVEVDDSDPMAFLDIPVGRSIFLVGDSGRIVEVSSSIPPQQARALFNEEERANEARRDPE</sequence>
<dbReference type="eggNOG" id="ENOG50338JT">
    <property type="taxonomic scope" value="Bacteria"/>
</dbReference>
<keyword evidence="2" id="KW-1185">Reference proteome</keyword>
<dbReference type="HOGENOM" id="CLU_1487579_0_0_11"/>
<name>W5T8N1_9NOCA</name>
<dbReference type="KEGG" id="nno:NONO_c05200"/>
<accession>W5T8N1</accession>